<dbReference type="Gene3D" id="3.40.50.720">
    <property type="entry name" value="NAD(P)-binding Rossmann-like Domain"/>
    <property type="match status" value="2"/>
</dbReference>
<sequence>MSDKLNAYKRASGPLPDRNRLWPLYGAGFENLGRNGQMIEVPMPVPGPDELLVRHDACGICFSDIKVIRAGQNHPRIYRNMAEDPVVLGHEVSLTVVGVGEALQDEYHVGDRFIVQADIYVNGVGYAYGYEIQGGFSQYNVIDQRVLNGDGGNYLIPVKPTTGYAEAALNEPWACVEASYNVVYRTQWQEGGRVWLVGDGRGVRLGRAADWRPAQVAVDVRDPEFAAQARQWAEANGVAIIEADAAEAFDDIVVLGPDPELIERAFARLARGGVFNVVASEPIPRPVSLDIGRLHYDHLAVVGTPTPDLSAAYTPIRTQLKPGGRLWVLGAGGPMGHMHLQRALEIAERPATIVATNLHLARLRAVEEKFRGPAHKAGVTLICHSQESFGSEEALADQLRADTQGQGFDDIVVMAPSVAAIEMAMPHLADSGVMNVFAGLPRGTMARFDMNDIVRRGVRFTGTSGSSIEDLRHMLDLTERRVLSPNGAVAAIAGLEGVADGLRAVAEGRFPGKVVIYPNLNKPLPLTPLPALKESLPTVYARLAEGETWTVKAEEELFRQLL</sequence>
<keyword evidence="1" id="KW-0560">Oxidoreductase</keyword>
<dbReference type="Gene3D" id="3.90.180.10">
    <property type="entry name" value="Medium-chain alcohol dehydrogenases, catalytic domain"/>
    <property type="match status" value="2"/>
</dbReference>
<dbReference type="InterPro" id="IPR036291">
    <property type="entry name" value="NAD(P)-bd_dom_sf"/>
</dbReference>
<feature type="domain" description="Alcohol dehydrogenase-like C-terminal" evidence="2">
    <location>
        <begin position="374"/>
        <end position="478"/>
    </location>
</feature>
<dbReference type="SUPFAM" id="SSF51735">
    <property type="entry name" value="NAD(P)-binding Rossmann-fold domains"/>
    <property type="match status" value="1"/>
</dbReference>
<dbReference type="InterPro" id="IPR050129">
    <property type="entry name" value="Zn_alcohol_dh"/>
</dbReference>
<dbReference type="GO" id="GO:0016491">
    <property type="term" value="F:oxidoreductase activity"/>
    <property type="evidence" value="ECO:0007669"/>
    <property type="project" value="UniProtKB-KW"/>
</dbReference>
<accession>A0A540VMN9</accession>
<proteinExistence type="predicted"/>
<evidence type="ECO:0000256" key="1">
    <source>
        <dbReference type="ARBA" id="ARBA00023002"/>
    </source>
</evidence>
<dbReference type="RefSeq" id="WP_141608233.1">
    <property type="nucleotide sequence ID" value="NZ_VIGC02000001.1"/>
</dbReference>
<reference evidence="4 5" key="1">
    <citation type="submission" date="2019-06" db="EMBL/GenBank/DDBJ databases">
        <title>Genome sequence of Litorilinea aerophila BAA-2444.</title>
        <authorList>
            <person name="Maclea K.S."/>
            <person name="Maurais E.G."/>
            <person name="Iannazzi L.C."/>
        </authorList>
    </citation>
    <scope>NUCLEOTIDE SEQUENCE [LARGE SCALE GENOMIC DNA]</scope>
    <source>
        <strain evidence="4 5">ATCC BAA-2444</strain>
    </source>
</reference>
<dbReference type="InterPro" id="IPR011032">
    <property type="entry name" value="GroES-like_sf"/>
</dbReference>
<dbReference type="AlphaFoldDB" id="A0A540VMN9"/>
<feature type="domain" description="Alcohol dehydrogenase-like N-terminal" evidence="3">
    <location>
        <begin position="47"/>
        <end position="145"/>
    </location>
</feature>
<dbReference type="InterPro" id="IPR013149">
    <property type="entry name" value="ADH-like_C"/>
</dbReference>
<keyword evidence="5" id="KW-1185">Reference proteome</keyword>
<evidence type="ECO:0000259" key="3">
    <source>
        <dbReference type="Pfam" id="PF08240"/>
    </source>
</evidence>
<dbReference type="InterPro" id="IPR029063">
    <property type="entry name" value="SAM-dependent_MTases_sf"/>
</dbReference>
<organism evidence="4 5">
    <name type="scientific">Litorilinea aerophila</name>
    <dbReference type="NCBI Taxonomy" id="1204385"/>
    <lineage>
        <taxon>Bacteria</taxon>
        <taxon>Bacillati</taxon>
        <taxon>Chloroflexota</taxon>
        <taxon>Caldilineae</taxon>
        <taxon>Caldilineales</taxon>
        <taxon>Caldilineaceae</taxon>
        <taxon>Litorilinea</taxon>
    </lineage>
</organism>
<evidence type="ECO:0000259" key="2">
    <source>
        <dbReference type="Pfam" id="PF00107"/>
    </source>
</evidence>
<dbReference type="Pfam" id="PF00107">
    <property type="entry name" value="ADH_zinc_N"/>
    <property type="match status" value="1"/>
</dbReference>
<dbReference type="SUPFAM" id="SSF50129">
    <property type="entry name" value="GroES-like"/>
    <property type="match status" value="1"/>
</dbReference>
<dbReference type="SUPFAM" id="SSF53335">
    <property type="entry name" value="S-adenosyl-L-methionine-dependent methyltransferases"/>
    <property type="match status" value="1"/>
</dbReference>
<dbReference type="InterPro" id="IPR013154">
    <property type="entry name" value="ADH-like_N"/>
</dbReference>
<dbReference type="InParanoid" id="A0A540VMN9"/>
<evidence type="ECO:0000313" key="5">
    <source>
        <dbReference type="Proteomes" id="UP000317371"/>
    </source>
</evidence>
<dbReference type="PANTHER" id="PTHR43401:SF2">
    <property type="entry name" value="L-THREONINE 3-DEHYDROGENASE"/>
    <property type="match status" value="1"/>
</dbReference>
<dbReference type="Proteomes" id="UP000317371">
    <property type="component" value="Unassembled WGS sequence"/>
</dbReference>
<gene>
    <name evidence="4" type="ORF">FKZ61_01180</name>
</gene>
<dbReference type="PANTHER" id="PTHR43401">
    <property type="entry name" value="L-THREONINE 3-DEHYDROGENASE"/>
    <property type="match status" value="1"/>
</dbReference>
<dbReference type="Pfam" id="PF08240">
    <property type="entry name" value="ADH_N"/>
    <property type="match status" value="1"/>
</dbReference>
<name>A0A540VMN9_9CHLR</name>
<dbReference type="OrthoDB" id="9787435at2"/>
<dbReference type="EMBL" id="VIGC01000001">
    <property type="protein sequence ID" value="TQE98020.1"/>
    <property type="molecule type" value="Genomic_DNA"/>
</dbReference>
<evidence type="ECO:0000313" key="4">
    <source>
        <dbReference type="EMBL" id="TQE98020.1"/>
    </source>
</evidence>
<comment type="caution">
    <text evidence="4">The sequence shown here is derived from an EMBL/GenBank/DDBJ whole genome shotgun (WGS) entry which is preliminary data.</text>
</comment>
<protein>
    <submittedName>
        <fullName evidence="4">Zinc-binding dehydrogenase</fullName>
    </submittedName>
</protein>